<comment type="caution">
    <text evidence="4">The sequence shown here is derived from an EMBL/GenBank/DDBJ whole genome shotgun (WGS) entry which is preliminary data.</text>
</comment>
<evidence type="ECO:0000313" key="5">
    <source>
        <dbReference type="Proteomes" id="UP001596113"/>
    </source>
</evidence>
<dbReference type="InterPro" id="IPR001119">
    <property type="entry name" value="SLH_dom"/>
</dbReference>
<protein>
    <submittedName>
        <fullName evidence="4">S-layer homology domain-containing protein</fullName>
    </submittedName>
</protein>
<feature type="domain" description="SLH" evidence="3">
    <location>
        <begin position="1169"/>
        <end position="1228"/>
    </location>
</feature>
<evidence type="ECO:0000256" key="1">
    <source>
        <dbReference type="SAM" id="MobiDB-lite"/>
    </source>
</evidence>
<accession>A0ABW0HTQ7</accession>
<reference evidence="5" key="1">
    <citation type="journal article" date="2019" name="Int. J. Syst. Evol. Microbiol.">
        <title>The Global Catalogue of Microorganisms (GCM) 10K type strain sequencing project: providing services to taxonomists for standard genome sequencing and annotation.</title>
        <authorList>
            <consortium name="The Broad Institute Genomics Platform"/>
            <consortium name="The Broad Institute Genome Sequencing Center for Infectious Disease"/>
            <person name="Wu L."/>
            <person name="Ma J."/>
        </authorList>
    </citation>
    <scope>NUCLEOTIDE SEQUENCE [LARGE SCALE GENOMIC DNA]</scope>
    <source>
        <strain evidence="5">CGMCC 1.18575</strain>
    </source>
</reference>
<feature type="domain" description="SLH" evidence="3">
    <location>
        <begin position="1233"/>
        <end position="1287"/>
    </location>
</feature>
<feature type="compositionally biased region" description="Polar residues" evidence="1">
    <location>
        <begin position="888"/>
        <end position="899"/>
    </location>
</feature>
<evidence type="ECO:0000313" key="4">
    <source>
        <dbReference type="EMBL" id="MFC5404394.1"/>
    </source>
</evidence>
<dbReference type="EMBL" id="JBHSMI010000028">
    <property type="protein sequence ID" value="MFC5404394.1"/>
    <property type="molecule type" value="Genomic_DNA"/>
</dbReference>
<dbReference type="PROSITE" id="PS51272">
    <property type="entry name" value="SLH"/>
    <property type="match status" value="3"/>
</dbReference>
<evidence type="ECO:0000256" key="2">
    <source>
        <dbReference type="SAM" id="SignalP"/>
    </source>
</evidence>
<evidence type="ECO:0000259" key="3">
    <source>
        <dbReference type="PROSITE" id="PS51272"/>
    </source>
</evidence>
<proteinExistence type="predicted"/>
<keyword evidence="5" id="KW-1185">Reference proteome</keyword>
<sequence>MKSFSLKKPKRLLSLALATVLALPAFGAGIGQASAAAPPSVSSHYDYFKDVYTNLKNVDSHIFKTITYEDLVTILGSKGTFAILIGGAWSDETQADIGYINEVAKANGVKEIYNFDTRLDGASPGLDIAVTHDPLTATSVNGGNTTTNYFDYTEYYVELVNKYLTNLTTLSSVSASYVNKSKLVTGTTPIQSSVVAQGSAKAVQSPYLLIYNKDHKLNGENAPVVSYLEKHGPSNATSYTWDSYFKDNATNVTNYKAQVKAVFDEATTEGYAPNNFDKLNSWDFIGPQFNSHRASGSVEIFPSKTVDGKVVPDLGANNEYEIDSTLVFEHVTYHEVNKLLASSGRYALLFGGSWCPNTQAEIRWINRYAKAHNIDKIYFFDTRLDAGVGMTVRTPTASTHDDGTTLQIRDHQTANPLAYLYGALVEANLKNIQTSYLITSNSKVTFIDPATSQSRSVNKLQVPYLFTFDKDYKDSNNSPAPILGHVEIMNTWPNTYTGTGAQYSKYDAAANSLFSRFEGVPPTGFNVVGVSAAGAADGQITGVSGGGVIEYRLKPAEGQETAFTPITGTTVTGLAAGTYQVRFASKGFNTSYNQSTGTGTVTYAAINNNYTEVTIQSPQLPPTGLHGVKPTTTANDDGKVTIDESTAIEGLQYSASQGGASVDVSTRTISSLQPGTYYFWYASKPGFNQSEATEVIVPSYSEVSPPSGLTAKATTSLENNDGQIEGVTASDYTLQIKKQSDAVEAYTNAVAVDGAIKNLTPGVYHVRYDAHGELQASQPVTLTVRGNQASPTGLLGVAPTAALNDGQITGVSSALEYRIKDTGNYQSVTGSVIAGLAAGSYEVRAKQTELYVESASTTVNVPAYVPPTTTPTTPTAPTTTTPPVDNSGVVSTPGSGNTGTVTAKAPAKTDAATGDTLANLSKETAASIVSNVKKSEAEGRATVVEVKVETTEQTKSAQLSIPKESFAEIATGTKANVKVEYGNVGTISFDPKAVQTINAATGTGNVSIIIAKSELTPEGKEVLGDRPVYDFTVFVGNDKVSSFGGGVANISLPYTLKAGENPESVVVYYVNDAGELETVRGQFNAATGTVNFSTKHFSQYIIAYNAVTFDDVAATSWYGKAVSYLAARDITGGTDDTHFSPNAALTRGQFIVLLLKAYGIQAAEAGADNFADAGNKYYTGYLAAAKKLGIATGIGDNQFAPDQSITRQELFTLLYRSLGLLGELPSGKTGATVSSYNDANQISVYAQEAIQSLVESGVISGSNDKLDPRSVTTRAQVAQVLYNLLSK</sequence>
<name>A0ABW0HTQ7_9BACL</name>
<feature type="domain" description="SLH" evidence="3">
    <location>
        <begin position="1105"/>
        <end position="1168"/>
    </location>
</feature>
<dbReference type="Pfam" id="PF00395">
    <property type="entry name" value="SLH"/>
    <property type="match status" value="3"/>
</dbReference>
<feature type="signal peptide" evidence="2">
    <location>
        <begin position="1"/>
        <end position="27"/>
    </location>
</feature>
<feature type="chain" id="PRO_5045653316" evidence="2">
    <location>
        <begin position="28"/>
        <end position="1287"/>
    </location>
</feature>
<gene>
    <name evidence="4" type="ORF">ACFPOF_16795</name>
</gene>
<organism evidence="4 5">
    <name type="scientific">Cohnella soli</name>
    <dbReference type="NCBI Taxonomy" id="425005"/>
    <lineage>
        <taxon>Bacteria</taxon>
        <taxon>Bacillati</taxon>
        <taxon>Bacillota</taxon>
        <taxon>Bacilli</taxon>
        <taxon>Bacillales</taxon>
        <taxon>Paenibacillaceae</taxon>
        <taxon>Cohnella</taxon>
    </lineage>
</organism>
<feature type="region of interest" description="Disordered" evidence="1">
    <location>
        <begin position="863"/>
        <end position="907"/>
    </location>
</feature>
<dbReference type="Proteomes" id="UP001596113">
    <property type="component" value="Unassembled WGS sequence"/>
</dbReference>
<dbReference type="RefSeq" id="WP_378134669.1">
    <property type="nucleotide sequence ID" value="NZ_JBHSMI010000028.1"/>
</dbReference>
<keyword evidence="2" id="KW-0732">Signal</keyword>
<feature type="compositionally biased region" description="Low complexity" evidence="1">
    <location>
        <begin position="870"/>
        <end position="884"/>
    </location>
</feature>